<reference evidence="2 3" key="1">
    <citation type="submission" date="2016-10" db="EMBL/GenBank/DDBJ databases">
        <authorList>
            <person name="de Groot N.N."/>
        </authorList>
    </citation>
    <scope>NUCLEOTIDE SEQUENCE [LARGE SCALE GENOMIC DNA]</scope>
    <source>
        <strain evidence="2 3">SP2</strain>
    </source>
</reference>
<dbReference type="AlphaFoldDB" id="A0A1I3JSH3"/>
<feature type="region of interest" description="Disordered" evidence="1">
    <location>
        <begin position="1"/>
        <end position="48"/>
    </location>
</feature>
<proteinExistence type="predicted"/>
<dbReference type="GeneID" id="14209022"/>
<organism evidence="2 3">
    <name type="scientific">Natronobacterium gregoryi</name>
    <dbReference type="NCBI Taxonomy" id="44930"/>
    <lineage>
        <taxon>Archaea</taxon>
        <taxon>Methanobacteriati</taxon>
        <taxon>Methanobacteriota</taxon>
        <taxon>Stenosarchaea group</taxon>
        <taxon>Halobacteria</taxon>
        <taxon>Halobacteriales</taxon>
        <taxon>Natrialbaceae</taxon>
        <taxon>Natronobacterium</taxon>
    </lineage>
</organism>
<gene>
    <name evidence="2" type="ORF">SAMN05443661_102222</name>
</gene>
<dbReference type="RefSeq" id="WP_005577897.1">
    <property type="nucleotide sequence ID" value="NZ_FORO01000002.1"/>
</dbReference>
<dbReference type="EMBL" id="FORO01000002">
    <property type="protein sequence ID" value="SFI62895.1"/>
    <property type="molecule type" value="Genomic_DNA"/>
</dbReference>
<dbReference type="Proteomes" id="UP000182829">
    <property type="component" value="Unassembled WGS sequence"/>
</dbReference>
<evidence type="ECO:0000313" key="3">
    <source>
        <dbReference type="Proteomes" id="UP000182829"/>
    </source>
</evidence>
<evidence type="ECO:0000256" key="1">
    <source>
        <dbReference type="SAM" id="MobiDB-lite"/>
    </source>
</evidence>
<accession>A0A1I3JSH3</accession>
<name>A0A1I3JSH3_9EURY</name>
<feature type="compositionally biased region" description="Basic and acidic residues" evidence="1">
    <location>
        <begin position="16"/>
        <end position="48"/>
    </location>
</feature>
<sequence length="159" mass="18753">MSSSAESVNWSNPETVDQHEEKTRQREEERKEQRRENASIKQQLQRDREQHTFYVEWYNDRELPFNPLPKEAADALDGKRERMAHCAQSGNWEEFAEQADFLAQNAAEWLAEAWDGDEMLFAEDWRDIYDDDELLELLNKVDQRGEGAETEAVLEFLGQ</sequence>
<protein>
    <submittedName>
        <fullName evidence="2">Uncharacterized protein</fullName>
    </submittedName>
</protein>
<feature type="compositionally biased region" description="Polar residues" evidence="1">
    <location>
        <begin position="1"/>
        <end position="15"/>
    </location>
</feature>
<evidence type="ECO:0000313" key="2">
    <source>
        <dbReference type="EMBL" id="SFI62895.1"/>
    </source>
</evidence>